<organism evidence="1 2">
    <name type="scientific">Stylosanthes scabra</name>
    <dbReference type="NCBI Taxonomy" id="79078"/>
    <lineage>
        <taxon>Eukaryota</taxon>
        <taxon>Viridiplantae</taxon>
        <taxon>Streptophyta</taxon>
        <taxon>Embryophyta</taxon>
        <taxon>Tracheophyta</taxon>
        <taxon>Spermatophyta</taxon>
        <taxon>Magnoliopsida</taxon>
        <taxon>eudicotyledons</taxon>
        <taxon>Gunneridae</taxon>
        <taxon>Pentapetalae</taxon>
        <taxon>rosids</taxon>
        <taxon>fabids</taxon>
        <taxon>Fabales</taxon>
        <taxon>Fabaceae</taxon>
        <taxon>Papilionoideae</taxon>
        <taxon>50 kb inversion clade</taxon>
        <taxon>dalbergioids sensu lato</taxon>
        <taxon>Dalbergieae</taxon>
        <taxon>Pterocarpus clade</taxon>
        <taxon>Stylosanthes</taxon>
    </lineage>
</organism>
<evidence type="ECO:0000313" key="1">
    <source>
        <dbReference type="EMBL" id="MED6130506.1"/>
    </source>
</evidence>
<protein>
    <submittedName>
        <fullName evidence="1">Uncharacterized protein</fullName>
    </submittedName>
</protein>
<evidence type="ECO:0000313" key="2">
    <source>
        <dbReference type="Proteomes" id="UP001341840"/>
    </source>
</evidence>
<accession>A0ABU6S275</accession>
<dbReference type="Proteomes" id="UP001341840">
    <property type="component" value="Unassembled WGS sequence"/>
</dbReference>
<gene>
    <name evidence="1" type="ORF">PIB30_001593</name>
</gene>
<reference evidence="1 2" key="1">
    <citation type="journal article" date="2023" name="Plants (Basel)">
        <title>Bridging the Gap: Combining Genomics and Transcriptomics Approaches to Understand Stylosanthes scabra, an Orphan Legume from the Brazilian Caatinga.</title>
        <authorList>
            <person name="Ferreira-Neto J.R.C."/>
            <person name="da Silva M.D."/>
            <person name="Binneck E."/>
            <person name="de Melo N.F."/>
            <person name="da Silva R.H."/>
            <person name="de Melo A.L.T.M."/>
            <person name="Pandolfi V."/>
            <person name="Bustamante F.O."/>
            <person name="Brasileiro-Vidal A.C."/>
            <person name="Benko-Iseppon A.M."/>
        </authorList>
    </citation>
    <scope>NUCLEOTIDE SEQUENCE [LARGE SCALE GENOMIC DNA]</scope>
    <source>
        <tissue evidence="1">Leaves</tissue>
    </source>
</reference>
<proteinExistence type="predicted"/>
<name>A0ABU6S275_9FABA</name>
<sequence>MSSGRSANLMCDIDGEEKLLTVDLAIEFKDLMLRINSEVSPQSVASFYYEVDNKSRVKEENQREWQACLGYFSPLGPRQVIPVFLGKPEGAIDDSAIRVDVENLKNKGWRTSFFCQRPKLIGFLKRLIDEFQQLIP</sequence>
<dbReference type="EMBL" id="JASCZI010060418">
    <property type="protein sequence ID" value="MED6130506.1"/>
    <property type="molecule type" value="Genomic_DNA"/>
</dbReference>
<comment type="caution">
    <text evidence="1">The sequence shown here is derived from an EMBL/GenBank/DDBJ whole genome shotgun (WGS) entry which is preliminary data.</text>
</comment>
<keyword evidence="2" id="KW-1185">Reference proteome</keyword>